<organism evidence="2 3">
    <name type="scientific">Clostridium thermobutyricum DSM 4928</name>
    <dbReference type="NCBI Taxonomy" id="1121339"/>
    <lineage>
        <taxon>Bacteria</taxon>
        <taxon>Bacillati</taxon>
        <taxon>Bacillota</taxon>
        <taxon>Clostridia</taxon>
        <taxon>Eubacteriales</taxon>
        <taxon>Clostridiaceae</taxon>
        <taxon>Clostridium</taxon>
    </lineage>
</organism>
<evidence type="ECO:0000259" key="1">
    <source>
        <dbReference type="Pfam" id="PF00535"/>
    </source>
</evidence>
<dbReference type="PANTHER" id="PTHR22916:SF3">
    <property type="entry name" value="UDP-GLCNAC:BETAGAL BETA-1,3-N-ACETYLGLUCOSAMINYLTRANSFERASE-LIKE PROTEIN 1"/>
    <property type="match status" value="1"/>
</dbReference>
<reference evidence="2 3" key="1">
    <citation type="submission" date="2016-02" db="EMBL/GenBank/DDBJ databases">
        <title>Genome sequence of Clostridium thermobutyricum DSM 4928.</title>
        <authorList>
            <person name="Poehlein A."/>
            <person name="Daniel R."/>
        </authorList>
    </citation>
    <scope>NUCLEOTIDE SEQUENCE [LARGE SCALE GENOMIC DNA]</scope>
    <source>
        <strain evidence="2 3">DSM 4928</strain>
    </source>
</reference>
<accession>A0A1V4T0G7</accession>
<dbReference type="EC" id="2.4.-.-" evidence="2"/>
<dbReference type="GO" id="GO:0016758">
    <property type="term" value="F:hexosyltransferase activity"/>
    <property type="evidence" value="ECO:0007669"/>
    <property type="project" value="UniProtKB-ARBA"/>
</dbReference>
<dbReference type="RefSeq" id="WP_080021614.1">
    <property type="nucleotide sequence ID" value="NZ_LTAY01000015.1"/>
</dbReference>
<evidence type="ECO:0000313" key="3">
    <source>
        <dbReference type="Proteomes" id="UP000191448"/>
    </source>
</evidence>
<dbReference type="EMBL" id="LTAY01000015">
    <property type="protein sequence ID" value="OPX50368.1"/>
    <property type="molecule type" value="Genomic_DNA"/>
</dbReference>
<keyword evidence="2" id="KW-0328">Glycosyltransferase</keyword>
<keyword evidence="2" id="KW-0808">Transferase</keyword>
<feature type="domain" description="Glycosyltransferase 2-like" evidence="1">
    <location>
        <begin position="12"/>
        <end position="171"/>
    </location>
</feature>
<evidence type="ECO:0000313" key="2">
    <source>
        <dbReference type="EMBL" id="OPX50368.1"/>
    </source>
</evidence>
<dbReference type="PANTHER" id="PTHR22916">
    <property type="entry name" value="GLYCOSYLTRANSFERASE"/>
    <property type="match status" value="1"/>
</dbReference>
<dbReference type="Proteomes" id="UP000191448">
    <property type="component" value="Unassembled WGS sequence"/>
</dbReference>
<proteinExistence type="predicted"/>
<protein>
    <submittedName>
        <fullName evidence="2">Putative glycosyltransferase EpsE</fullName>
        <ecNumber evidence="2">2.4.-.-</ecNumber>
    </submittedName>
</protein>
<dbReference type="AlphaFoldDB" id="A0A1V4T0G7"/>
<dbReference type="InterPro" id="IPR001173">
    <property type="entry name" value="Glyco_trans_2-like"/>
</dbReference>
<dbReference type="OrthoDB" id="199095at2"/>
<sequence>MESQIMVTIGCITYNHEKYIEKAIQSFLMQECKYKYEIIIHDDASLDNTAKIIKKYEEKYPDIIKGIYQTENQYSKGIMTSQIVRNAARGKYIAFCEGDDYWIDKKKIEEQVEFLENNPDYIATGHWCNIVDKYGKISNQYKNADKVFNFKENEYTLRHYKKDMIPAHINTIMHRNIYLNSKYDYNQIYKASRLVGDRTTILILALSGRINIEHKVMSVYRFVIDEKGSYSSKIINQNRCYEWYLYYKKLEEYILKIMQIRINLSKLKCQHFINSIIYYLKTKDLEDKKVIYRIWKDCNKKDIILYFPISIINKIKFKIQ</sequence>
<dbReference type="SUPFAM" id="SSF53448">
    <property type="entry name" value="Nucleotide-diphospho-sugar transferases"/>
    <property type="match status" value="1"/>
</dbReference>
<name>A0A1V4T0G7_9CLOT</name>
<dbReference type="Pfam" id="PF00535">
    <property type="entry name" value="Glycos_transf_2"/>
    <property type="match status" value="1"/>
</dbReference>
<comment type="caution">
    <text evidence="2">The sequence shown here is derived from an EMBL/GenBank/DDBJ whole genome shotgun (WGS) entry which is preliminary data.</text>
</comment>
<dbReference type="InterPro" id="IPR029044">
    <property type="entry name" value="Nucleotide-diphossugar_trans"/>
</dbReference>
<dbReference type="Gene3D" id="3.90.550.10">
    <property type="entry name" value="Spore Coat Polysaccharide Biosynthesis Protein SpsA, Chain A"/>
    <property type="match status" value="1"/>
</dbReference>
<gene>
    <name evidence="2" type="primary">epsE_2</name>
    <name evidence="2" type="ORF">CLTHE_02250</name>
</gene>